<evidence type="ECO:0000313" key="3">
    <source>
        <dbReference type="EMBL" id="HJC72394.1"/>
    </source>
</evidence>
<reference evidence="3" key="2">
    <citation type="submission" date="2021-04" db="EMBL/GenBank/DDBJ databases">
        <authorList>
            <person name="Gilroy R."/>
        </authorList>
    </citation>
    <scope>NUCLEOTIDE SEQUENCE</scope>
    <source>
        <strain evidence="3">5933</strain>
    </source>
</reference>
<feature type="domain" description="DnaB/C C-terminal" evidence="2">
    <location>
        <begin position="118"/>
        <end position="189"/>
    </location>
</feature>
<comment type="similarity">
    <text evidence="1">Belongs to the DnaB/DnaD family.</text>
</comment>
<evidence type="ECO:0000259" key="2">
    <source>
        <dbReference type="Pfam" id="PF07261"/>
    </source>
</evidence>
<dbReference type="SUPFAM" id="SSF158499">
    <property type="entry name" value="DnaD domain-like"/>
    <property type="match status" value="2"/>
</dbReference>
<dbReference type="InterPro" id="IPR053162">
    <property type="entry name" value="DnaD"/>
</dbReference>
<dbReference type="Pfam" id="PF07261">
    <property type="entry name" value="DnaB_2"/>
    <property type="match status" value="2"/>
</dbReference>
<dbReference type="PANTHER" id="PTHR37293:SF5">
    <property type="entry name" value="DNA REPLICATION PROTEIN"/>
    <property type="match status" value="1"/>
</dbReference>
<accession>A0A9D2Q5K5</accession>
<name>A0A9D2Q5K5_9FIRM</name>
<dbReference type="PANTHER" id="PTHR37293">
    <property type="entry name" value="PHAGE REPLICATION PROTEIN-RELATED"/>
    <property type="match status" value="1"/>
</dbReference>
<evidence type="ECO:0000313" key="4">
    <source>
        <dbReference type="Proteomes" id="UP000823918"/>
    </source>
</evidence>
<comment type="caution">
    <text evidence="3">The sequence shown here is derived from an EMBL/GenBank/DDBJ whole genome shotgun (WGS) entry which is preliminary data.</text>
</comment>
<dbReference type="NCBIfam" id="TIGR01446">
    <property type="entry name" value="DnaD_dom"/>
    <property type="match status" value="2"/>
</dbReference>
<proteinExistence type="inferred from homology"/>
<protein>
    <submittedName>
        <fullName evidence="3">DnaD domain protein</fullName>
    </submittedName>
</protein>
<evidence type="ECO:0000256" key="1">
    <source>
        <dbReference type="ARBA" id="ARBA00093462"/>
    </source>
</evidence>
<dbReference type="EMBL" id="DWWA01000030">
    <property type="protein sequence ID" value="HJC72394.1"/>
    <property type="molecule type" value="Genomic_DNA"/>
</dbReference>
<dbReference type="InterPro" id="IPR034829">
    <property type="entry name" value="DnaD-like_sf"/>
</dbReference>
<reference evidence="3" key="1">
    <citation type="journal article" date="2021" name="PeerJ">
        <title>Extensive microbial diversity within the chicken gut microbiome revealed by metagenomics and culture.</title>
        <authorList>
            <person name="Gilroy R."/>
            <person name="Ravi A."/>
            <person name="Getino M."/>
            <person name="Pursley I."/>
            <person name="Horton D.L."/>
            <person name="Alikhan N.F."/>
            <person name="Baker D."/>
            <person name="Gharbi K."/>
            <person name="Hall N."/>
            <person name="Watson M."/>
            <person name="Adriaenssens E.M."/>
            <person name="Foster-Nyarko E."/>
            <person name="Jarju S."/>
            <person name="Secka A."/>
            <person name="Antonio M."/>
            <person name="Oren A."/>
            <person name="Chaudhuri R.R."/>
            <person name="La Ragione R."/>
            <person name="Hildebrand F."/>
            <person name="Pallen M.J."/>
        </authorList>
    </citation>
    <scope>NUCLEOTIDE SEQUENCE</scope>
    <source>
        <strain evidence="3">5933</strain>
    </source>
</reference>
<gene>
    <name evidence="3" type="ORF">H9698_06330</name>
</gene>
<feature type="domain" description="DnaB/C C-terminal" evidence="2">
    <location>
        <begin position="215"/>
        <end position="273"/>
    </location>
</feature>
<dbReference type="Proteomes" id="UP000823918">
    <property type="component" value="Unassembled WGS sequence"/>
</dbReference>
<sequence>MGYQLAENQGDSIAVPQLVFARLPELEEDWLRVALYVISTGESDPGFIARALHLKSAASVRAALTYWKGAGLLKDAHPNRSRAVLAAGNLEQVPRRRLTTAEVTHAAGNDPAIAALVQECQRLMGGTISERDTTILVSLYTEDKMPVDMILLGVAHCVGLGKRSGSYIERRLLDWQRNGITTGEAAEQYLNLLAVREEREREVAELLELPSAQFTRVQAREIASWYEELKFDRAMIAEAIATASPKKDVRYIGGILKRWYTEGKRTVKDVIAQSNLTAQNVQPVSAENPNAKRVLKGVPRRVPEFKKNEV</sequence>
<dbReference type="InterPro" id="IPR006343">
    <property type="entry name" value="DnaB/C_C"/>
</dbReference>
<organism evidence="3 4">
    <name type="scientific">Candidatus Ruthenibacterium merdavium</name>
    <dbReference type="NCBI Taxonomy" id="2838752"/>
    <lineage>
        <taxon>Bacteria</taxon>
        <taxon>Bacillati</taxon>
        <taxon>Bacillota</taxon>
        <taxon>Clostridia</taxon>
        <taxon>Eubacteriales</taxon>
        <taxon>Oscillospiraceae</taxon>
        <taxon>Ruthenibacterium</taxon>
    </lineage>
</organism>
<dbReference type="Gene3D" id="1.10.10.630">
    <property type="entry name" value="DnaD domain-like"/>
    <property type="match status" value="2"/>
</dbReference>
<dbReference type="AlphaFoldDB" id="A0A9D2Q5K5"/>